<dbReference type="SMART" id="SM01208">
    <property type="entry name" value="G5"/>
    <property type="match status" value="1"/>
</dbReference>
<evidence type="ECO:0000313" key="4">
    <source>
        <dbReference type="EMBL" id="SPU40666.1"/>
    </source>
</evidence>
<evidence type="ECO:0000259" key="3">
    <source>
        <dbReference type="PROSITE" id="PS51109"/>
    </source>
</evidence>
<feature type="transmembrane region" description="Helical" evidence="2">
    <location>
        <begin position="14"/>
        <end position="34"/>
    </location>
</feature>
<dbReference type="InterPro" id="IPR010611">
    <property type="entry name" value="3D_dom"/>
</dbReference>
<dbReference type="Gene3D" id="2.40.40.10">
    <property type="entry name" value="RlpA-like domain"/>
    <property type="match status" value="1"/>
</dbReference>
<dbReference type="InterPro" id="IPR051933">
    <property type="entry name" value="Resuscitation_pf_RpfB"/>
</dbReference>
<dbReference type="InterPro" id="IPR036908">
    <property type="entry name" value="RlpA-like_sf"/>
</dbReference>
<dbReference type="RefSeq" id="WP_233436430.1">
    <property type="nucleotide sequence ID" value="NZ_UAQE01000008.1"/>
</dbReference>
<dbReference type="InterPro" id="IPR059180">
    <property type="entry name" value="3D_YorM"/>
</dbReference>
<keyword evidence="1" id="KW-0732">Signal</keyword>
<dbReference type="GO" id="GO:0009254">
    <property type="term" value="P:peptidoglycan turnover"/>
    <property type="evidence" value="ECO:0007669"/>
    <property type="project" value="InterPro"/>
</dbReference>
<evidence type="ECO:0000256" key="1">
    <source>
        <dbReference type="ARBA" id="ARBA00022729"/>
    </source>
</evidence>
<evidence type="ECO:0000313" key="5">
    <source>
        <dbReference type="Proteomes" id="UP000251431"/>
    </source>
</evidence>
<dbReference type="InterPro" id="IPR007137">
    <property type="entry name" value="DUF348"/>
</dbReference>
<protein>
    <submittedName>
        <fullName evidence="4">Putative cell wall shaping enzyme</fullName>
    </submittedName>
</protein>
<accession>A0A2X1C1F8</accession>
<dbReference type="Gene3D" id="2.20.230.10">
    <property type="entry name" value="Resuscitation-promoting factor rpfb"/>
    <property type="match status" value="1"/>
</dbReference>
<dbReference type="Pfam" id="PF06725">
    <property type="entry name" value="3D"/>
    <property type="match status" value="1"/>
</dbReference>
<dbReference type="PANTHER" id="PTHR39160">
    <property type="entry name" value="CELL WALL-BINDING PROTEIN YOCH"/>
    <property type="match status" value="1"/>
</dbReference>
<dbReference type="GO" id="GO:0004553">
    <property type="term" value="F:hydrolase activity, hydrolyzing O-glycosyl compounds"/>
    <property type="evidence" value="ECO:0007669"/>
    <property type="project" value="InterPro"/>
</dbReference>
<dbReference type="SUPFAM" id="SSF50685">
    <property type="entry name" value="Barwin-like endoglucanases"/>
    <property type="match status" value="1"/>
</dbReference>
<keyword evidence="2" id="KW-0472">Membrane</keyword>
<dbReference type="AlphaFoldDB" id="A0A2X1C1F8"/>
<reference evidence="4 5" key="1">
    <citation type="submission" date="2018-06" db="EMBL/GenBank/DDBJ databases">
        <authorList>
            <consortium name="Pathogen Informatics"/>
            <person name="Doyle S."/>
        </authorList>
    </citation>
    <scope>NUCLEOTIDE SEQUENCE [LARGE SCALE GENOMIC DNA]</scope>
    <source>
        <strain evidence="4 5">NCTC7582</strain>
    </source>
</reference>
<evidence type="ECO:0000256" key="2">
    <source>
        <dbReference type="SAM" id="Phobius"/>
    </source>
</evidence>
<sequence>MKHLFLGSLRSKQAVIISIISLVLFISVISFVLYQGTKKSVTLDVNGETIEVTTHAETVEQLLQEQNIDVAAHDMLSPSPNTKILNGIAISWEQAKEVTISVDGSQSKVWTTKTQVKDILKEADINVSKHDLLVQGLDTEIGEDNKIDIQKAFQVSLVDGVNKRLVWATSTTLANFLKQQGIQLNEYDHVENYNLEDVLTPESKIKIVRVEKIIDVVAESLDFAIKKEQDASLQEGKEKVVTEGQKGLITKTYEIIKKNGKVVAKNLESEEVVKEPQDQVVAVGTKTNIQSMASTESIVNTDSIVSTDNTTTDNIDSKSTVSLDSTEPDSGNEFYVIATAYTPYCKGCSGTSATGINLRLNSDIKAIAVDPSVIKLGSKVWVEGYGDAIAVDTGGAIKGNKIDILVQTEIQAINWGVKRVRIKVLN</sequence>
<feature type="domain" description="G5" evidence="3">
    <location>
        <begin position="207"/>
        <end position="287"/>
    </location>
</feature>
<dbReference type="PROSITE" id="PS51109">
    <property type="entry name" value="G5"/>
    <property type="match status" value="1"/>
</dbReference>
<dbReference type="PANTHER" id="PTHR39160:SF4">
    <property type="entry name" value="RESUSCITATION-PROMOTING FACTOR RPFB"/>
    <property type="match status" value="1"/>
</dbReference>
<keyword evidence="2" id="KW-0812">Transmembrane</keyword>
<dbReference type="Proteomes" id="UP000251431">
    <property type="component" value="Unassembled WGS sequence"/>
</dbReference>
<dbReference type="InterPro" id="IPR011098">
    <property type="entry name" value="G5_dom"/>
</dbReference>
<gene>
    <name evidence="4" type="primary">yocH_2</name>
    <name evidence="4" type="ORF">NCTC7582_05210</name>
</gene>
<proteinExistence type="predicted"/>
<dbReference type="Pfam" id="PF03990">
    <property type="entry name" value="DUF348"/>
    <property type="match status" value="3"/>
</dbReference>
<dbReference type="CDD" id="cd14667">
    <property type="entry name" value="3D_containing_proteins"/>
    <property type="match status" value="1"/>
</dbReference>
<dbReference type="EMBL" id="UAQE01000008">
    <property type="protein sequence ID" value="SPU40666.1"/>
    <property type="molecule type" value="Genomic_DNA"/>
</dbReference>
<name>A0A2X1C1F8_9BACI</name>
<keyword evidence="2" id="KW-1133">Transmembrane helix</keyword>
<dbReference type="Pfam" id="PF07501">
    <property type="entry name" value="G5"/>
    <property type="match status" value="1"/>
</dbReference>
<organism evidence="4 5">
    <name type="scientific">Lysinibacillus capsici</name>
    <dbReference type="NCBI Taxonomy" id="2115968"/>
    <lineage>
        <taxon>Bacteria</taxon>
        <taxon>Bacillati</taxon>
        <taxon>Bacillota</taxon>
        <taxon>Bacilli</taxon>
        <taxon>Bacillales</taxon>
        <taxon>Bacillaceae</taxon>
        <taxon>Lysinibacillus</taxon>
    </lineage>
</organism>
<dbReference type="GO" id="GO:0019867">
    <property type="term" value="C:outer membrane"/>
    <property type="evidence" value="ECO:0007669"/>
    <property type="project" value="InterPro"/>
</dbReference>